<dbReference type="EMBL" id="JACCAB010000001">
    <property type="protein sequence ID" value="NYG08152.1"/>
    <property type="molecule type" value="Genomic_DNA"/>
</dbReference>
<feature type="domain" description="Rhodanese" evidence="4">
    <location>
        <begin position="17"/>
        <end position="137"/>
    </location>
</feature>
<evidence type="ECO:0000313" key="6">
    <source>
        <dbReference type="Proteomes" id="UP000573599"/>
    </source>
</evidence>
<protein>
    <submittedName>
        <fullName evidence="5">Thiosulfate/3-mercaptopyruvate sulfurtransferase</fullName>
        <ecNumber evidence="5">2.8.1.1</ecNumber>
        <ecNumber evidence="5">2.8.1.2</ecNumber>
    </submittedName>
</protein>
<dbReference type="GO" id="GO:0004792">
    <property type="term" value="F:thiosulfate-cyanide sulfurtransferase activity"/>
    <property type="evidence" value="ECO:0007669"/>
    <property type="project" value="UniProtKB-EC"/>
</dbReference>
<reference evidence="5 6" key="1">
    <citation type="submission" date="2020-07" db="EMBL/GenBank/DDBJ databases">
        <title>Sequencing the genomes of 1000 actinobacteria strains.</title>
        <authorList>
            <person name="Klenk H.-P."/>
        </authorList>
    </citation>
    <scope>NUCLEOTIDE SEQUENCE [LARGE SCALE GENOMIC DNA]</scope>
    <source>
        <strain evidence="5 6">DSM 23987</strain>
    </source>
</reference>
<keyword evidence="1 5" id="KW-0808">Transferase</keyword>
<dbReference type="InterPro" id="IPR045078">
    <property type="entry name" value="TST/MPST-like"/>
</dbReference>
<feature type="domain" description="Rhodanese" evidence="4">
    <location>
        <begin position="165"/>
        <end position="196"/>
    </location>
</feature>
<evidence type="ECO:0000256" key="1">
    <source>
        <dbReference type="ARBA" id="ARBA00022679"/>
    </source>
</evidence>
<evidence type="ECO:0000256" key="2">
    <source>
        <dbReference type="ARBA" id="ARBA00022737"/>
    </source>
</evidence>
<dbReference type="EC" id="2.8.1.2" evidence="5"/>
<accession>A0A852WSG0</accession>
<dbReference type="CDD" id="cd01448">
    <property type="entry name" value="TST_Repeat_1"/>
    <property type="match status" value="1"/>
</dbReference>
<evidence type="ECO:0000313" key="5">
    <source>
        <dbReference type="EMBL" id="NYG08152.1"/>
    </source>
</evidence>
<dbReference type="GO" id="GO:0016784">
    <property type="term" value="F:3-mercaptopyruvate sulfurtransferase activity"/>
    <property type="evidence" value="ECO:0007669"/>
    <property type="project" value="UniProtKB-EC"/>
</dbReference>
<feature type="region of interest" description="Disordered" evidence="3">
    <location>
        <begin position="185"/>
        <end position="208"/>
    </location>
</feature>
<dbReference type="AlphaFoldDB" id="A0A852WSG0"/>
<dbReference type="PROSITE" id="PS50206">
    <property type="entry name" value="RHODANESE_3"/>
    <property type="match status" value="2"/>
</dbReference>
<dbReference type="SUPFAM" id="SSF52821">
    <property type="entry name" value="Rhodanese/Cell cycle control phosphatase"/>
    <property type="match status" value="2"/>
</dbReference>
<organism evidence="5 6">
    <name type="scientific">Pedococcus badiiscoriae</name>
    <dbReference type="NCBI Taxonomy" id="642776"/>
    <lineage>
        <taxon>Bacteria</taxon>
        <taxon>Bacillati</taxon>
        <taxon>Actinomycetota</taxon>
        <taxon>Actinomycetes</taxon>
        <taxon>Micrococcales</taxon>
        <taxon>Intrasporangiaceae</taxon>
        <taxon>Pedococcus</taxon>
    </lineage>
</organism>
<dbReference type="PANTHER" id="PTHR11364">
    <property type="entry name" value="THIOSULFATE SULFERTANSFERASE"/>
    <property type="match status" value="1"/>
</dbReference>
<dbReference type="InterPro" id="IPR001763">
    <property type="entry name" value="Rhodanese-like_dom"/>
</dbReference>
<dbReference type="PANTHER" id="PTHR11364:SF27">
    <property type="entry name" value="SULFURTRANSFERASE"/>
    <property type="match status" value="1"/>
</dbReference>
<dbReference type="EC" id="2.8.1.1" evidence="5"/>
<dbReference type="InterPro" id="IPR001307">
    <property type="entry name" value="Thiosulphate_STrfase_CS"/>
</dbReference>
<evidence type="ECO:0000259" key="4">
    <source>
        <dbReference type="PROSITE" id="PS50206"/>
    </source>
</evidence>
<dbReference type="PROSITE" id="PS00380">
    <property type="entry name" value="RHODANESE_1"/>
    <property type="match status" value="1"/>
</dbReference>
<gene>
    <name evidence="5" type="ORF">BJ986_002639</name>
</gene>
<keyword evidence="6" id="KW-1185">Reference proteome</keyword>
<sequence length="208" mass="21539">MRALVSAPDLLEELTGNPSAVVVVDVQWNLTAAAGPPGRQLYAAAHLPGAHHVDLDAELAGPPGRGGRHPLPQAHAVEAAARRCGAGNDSRIVVYDQGQSYAAARAWWVLRHFGASDVHVLDGGLGAWRSVGGPVTSELPDPGAGTFVARAGGMPVVDAAGAERVAKEGVLLDVRAPERFRGETEPIDPVAGRIPGGGECPSHRHPRP</sequence>
<dbReference type="SMART" id="SM00450">
    <property type="entry name" value="RHOD"/>
    <property type="match status" value="1"/>
</dbReference>
<dbReference type="Proteomes" id="UP000573599">
    <property type="component" value="Unassembled WGS sequence"/>
</dbReference>
<name>A0A852WSG0_9MICO</name>
<dbReference type="RefSeq" id="WP_337795274.1">
    <property type="nucleotide sequence ID" value="NZ_JACCAB010000001.1"/>
</dbReference>
<dbReference type="Pfam" id="PF00581">
    <property type="entry name" value="Rhodanese"/>
    <property type="match status" value="1"/>
</dbReference>
<keyword evidence="2" id="KW-0677">Repeat</keyword>
<evidence type="ECO:0000256" key="3">
    <source>
        <dbReference type="SAM" id="MobiDB-lite"/>
    </source>
</evidence>
<keyword evidence="5" id="KW-0670">Pyruvate</keyword>
<dbReference type="InterPro" id="IPR036873">
    <property type="entry name" value="Rhodanese-like_dom_sf"/>
</dbReference>
<comment type="caution">
    <text evidence="5">The sequence shown here is derived from an EMBL/GenBank/DDBJ whole genome shotgun (WGS) entry which is preliminary data.</text>
</comment>
<dbReference type="Gene3D" id="3.40.250.10">
    <property type="entry name" value="Rhodanese-like domain"/>
    <property type="match status" value="1"/>
</dbReference>
<proteinExistence type="predicted"/>